<dbReference type="SUPFAM" id="SSF63829">
    <property type="entry name" value="Calcium-dependent phosphotriesterase"/>
    <property type="match status" value="2"/>
</dbReference>
<dbReference type="PROSITE" id="PS50110">
    <property type="entry name" value="RESPONSE_REGULATORY"/>
    <property type="match status" value="1"/>
</dbReference>
<keyword evidence="5" id="KW-0418">Kinase</keyword>
<dbReference type="InterPro" id="IPR001789">
    <property type="entry name" value="Sig_transdc_resp-reg_receiver"/>
</dbReference>
<dbReference type="Pfam" id="PF00512">
    <property type="entry name" value="HisKA"/>
    <property type="match status" value="1"/>
</dbReference>
<dbReference type="GO" id="GO:0005886">
    <property type="term" value="C:plasma membrane"/>
    <property type="evidence" value="ECO:0007669"/>
    <property type="project" value="TreeGrafter"/>
</dbReference>
<evidence type="ECO:0000256" key="5">
    <source>
        <dbReference type="ARBA" id="ARBA00022777"/>
    </source>
</evidence>
<dbReference type="SUPFAM" id="SSF52172">
    <property type="entry name" value="CheY-like"/>
    <property type="match status" value="1"/>
</dbReference>
<keyword evidence="4" id="KW-0808">Transferase</keyword>
<dbReference type="InterPro" id="IPR036097">
    <property type="entry name" value="HisK_dim/P_sf"/>
</dbReference>
<dbReference type="InterPro" id="IPR003661">
    <property type="entry name" value="HisK_dim/P_dom"/>
</dbReference>
<keyword evidence="6" id="KW-0902">Two-component regulatory system</keyword>
<dbReference type="STRING" id="1122188.SAMN02745674_02086"/>
<dbReference type="Gene3D" id="2.130.10.10">
    <property type="entry name" value="YVTN repeat-like/Quinoprotein amine dehydrogenase"/>
    <property type="match status" value="3"/>
</dbReference>
<sequence length="1197" mass="127963">MGALPLMLGIGVAFAGVPELPSVRHVGVAHGLPSSTVNGIVEDRDGYVWLATTDGLARHDGAEIMSWRHDPADPSALPGNVVTAVHVDPRNRIWVATEARGLSVMDDRRNGFRHYRTDSHPGMGSDEVWAITSCGGALWFGTFGGGLHRLLPGPGPEGDEIERFGPVEGDASSLPATTVLALACDSRDRLWAGTTAGLAMWNGRAFDRVPLPGEAPAPMVYSISVEGDGVWVGSRTGLFRRSGGGAWSQPPWSDMFAAGNAVFSVVADGDAYWLASQRHLWRAEPGRVPFPVSLGADGPVLALQQILRQDNGALWVPVGGVGAGYLRPDWRRLARFKRGQGGLTSDLYRGIANAGAGGRWLLGGRGELDFMDASGDIRPMDEALAARMDGRSTLSAAEDAQGRLWIGTGGRGELLRLDPATTEVREWTATSPWDATLGGQVDLMALAPDGTLWLSSAGAGLQQRDPEDGRVLRTILAGAGQGLGLGDLEAIAFDGAGRPWVAGGHGVARWHASLDRFVPVAGIDIDDRVFGLAFDGPDALWLQTLSGLHGYRRSGDGWVSDAVVGHGAGIPAVEGSGLVVDPRHRVWLASLRGLYRWDPATTRLRRFGLADGLGSQEFVHNALAIGSDGVLAAALADGGLLLLDTLADDPPARQPAMHWDRIEVRRGGRWEPLDPLAASLSPEDRELRVGLRLLAFEDPGGIRYYTRMEGYDPGWVAHGAQGERVFTGLAPGRYTLHARGVDAAGNAAAEQVLHFEVQPPWWRSQAALMGFLAALALLLWWAADLYRARLARRQAWQRIEHEREVEREASLAKTRFLATLGHEVRTPMTGVLGMTELLLGTPLDSLQRSYADAVRGAGEHLLRLVNDALDLARIESGKLDLADEAFDLRLLLDEVVALMSPLARAQGLAFEVDLDDAPHGLRGDPVRLRQILLNLLGNAIKFTERGHVRLEVSGCRPSVDGEGIPVPHGLRLRVIDSGPGLNEEQLTRLFQRFEQADGARTAARYGGSGLGLAICQELAAAMGGEIGVESSPGVGTRFEVRLPLAHVPLPERPVETVTEQSEPLPSARTHVILLVEDDRTVAEVIAGLLRAQGHRVVHAGHGLAALAEASTAAFDLALLDLDLPGLDGVALARQLRTLGFMAPLVAITARADADAEPEAMAAGFDHFLRKPVTGATLRSLMRRLSEQAATPVVAEAP</sequence>
<keyword evidence="11" id="KW-1185">Reference proteome</keyword>
<dbReference type="FunFam" id="1.10.287.130:FF:000028">
    <property type="entry name" value="Hybrid signal transduction histidine kinase"/>
    <property type="match status" value="1"/>
</dbReference>
<dbReference type="PRINTS" id="PR00344">
    <property type="entry name" value="BCTRLSENSOR"/>
</dbReference>
<dbReference type="RefSeq" id="WP_078758657.1">
    <property type="nucleotide sequence ID" value="NZ_FUXP01000008.1"/>
</dbReference>
<dbReference type="Gene3D" id="3.40.50.2300">
    <property type="match status" value="1"/>
</dbReference>
<dbReference type="InterPro" id="IPR003594">
    <property type="entry name" value="HATPase_dom"/>
</dbReference>
<dbReference type="InterPro" id="IPR015943">
    <property type="entry name" value="WD40/YVTN_repeat-like_dom_sf"/>
</dbReference>
<dbReference type="SUPFAM" id="SSF55874">
    <property type="entry name" value="ATPase domain of HSP90 chaperone/DNA topoisomerase II/histidine kinase"/>
    <property type="match status" value="1"/>
</dbReference>
<evidence type="ECO:0000313" key="11">
    <source>
        <dbReference type="Proteomes" id="UP000190061"/>
    </source>
</evidence>
<dbReference type="InterPro" id="IPR004358">
    <property type="entry name" value="Sig_transdc_His_kin-like_C"/>
</dbReference>
<dbReference type="Pfam" id="PF02518">
    <property type="entry name" value="HATPase_c"/>
    <property type="match status" value="1"/>
</dbReference>
<dbReference type="SMART" id="SM00448">
    <property type="entry name" value="REC"/>
    <property type="match status" value="1"/>
</dbReference>
<name>A0A1T4RCL2_9GAMM</name>
<dbReference type="Pfam" id="PF07495">
    <property type="entry name" value="Y_Y_Y"/>
    <property type="match status" value="1"/>
</dbReference>
<dbReference type="FunFam" id="3.30.565.10:FF:000010">
    <property type="entry name" value="Sensor histidine kinase RcsC"/>
    <property type="match status" value="1"/>
</dbReference>
<dbReference type="GO" id="GO:0000155">
    <property type="term" value="F:phosphorelay sensor kinase activity"/>
    <property type="evidence" value="ECO:0007669"/>
    <property type="project" value="InterPro"/>
</dbReference>
<evidence type="ECO:0000313" key="10">
    <source>
        <dbReference type="EMBL" id="SKA13683.1"/>
    </source>
</evidence>
<accession>A0A1T4RCL2</accession>
<dbReference type="InterPro" id="IPR036890">
    <property type="entry name" value="HATPase_C_sf"/>
</dbReference>
<dbReference type="Gene3D" id="1.10.287.130">
    <property type="match status" value="1"/>
</dbReference>
<dbReference type="PROSITE" id="PS50109">
    <property type="entry name" value="HIS_KIN"/>
    <property type="match status" value="1"/>
</dbReference>
<dbReference type="InterPro" id="IPR011123">
    <property type="entry name" value="Y_Y_Y"/>
</dbReference>
<dbReference type="OrthoDB" id="176203at2"/>
<dbReference type="Proteomes" id="UP000190061">
    <property type="component" value="Unassembled WGS sequence"/>
</dbReference>
<dbReference type="AlphaFoldDB" id="A0A1T4RCL2"/>
<dbReference type="InterPro" id="IPR011006">
    <property type="entry name" value="CheY-like_superfamily"/>
</dbReference>
<feature type="domain" description="Response regulatory" evidence="9">
    <location>
        <begin position="1071"/>
        <end position="1185"/>
    </location>
</feature>
<dbReference type="CDD" id="cd16922">
    <property type="entry name" value="HATPase_EvgS-ArcB-TorS-like"/>
    <property type="match status" value="1"/>
</dbReference>
<dbReference type="InterPro" id="IPR011110">
    <property type="entry name" value="Reg_prop"/>
</dbReference>
<dbReference type="EC" id="2.7.13.3" evidence="2"/>
<evidence type="ECO:0000259" key="8">
    <source>
        <dbReference type="PROSITE" id="PS50109"/>
    </source>
</evidence>
<dbReference type="PANTHER" id="PTHR43047:SF72">
    <property type="entry name" value="OSMOSENSING HISTIDINE PROTEIN KINASE SLN1"/>
    <property type="match status" value="1"/>
</dbReference>
<dbReference type="EMBL" id="FUXP01000008">
    <property type="protein sequence ID" value="SKA13683.1"/>
    <property type="molecule type" value="Genomic_DNA"/>
</dbReference>
<dbReference type="SUPFAM" id="SSF47384">
    <property type="entry name" value="Homodimeric domain of signal transducing histidine kinase"/>
    <property type="match status" value="1"/>
</dbReference>
<feature type="domain" description="Histidine kinase" evidence="8">
    <location>
        <begin position="819"/>
        <end position="1046"/>
    </location>
</feature>
<feature type="modified residue" description="4-aspartylphosphate" evidence="7">
    <location>
        <position position="1120"/>
    </location>
</feature>
<evidence type="ECO:0000256" key="6">
    <source>
        <dbReference type="ARBA" id="ARBA00023012"/>
    </source>
</evidence>
<dbReference type="CDD" id="cd00082">
    <property type="entry name" value="HisKA"/>
    <property type="match status" value="1"/>
</dbReference>
<evidence type="ECO:0000256" key="2">
    <source>
        <dbReference type="ARBA" id="ARBA00012438"/>
    </source>
</evidence>
<dbReference type="InterPro" id="IPR005467">
    <property type="entry name" value="His_kinase_dom"/>
</dbReference>
<evidence type="ECO:0000256" key="7">
    <source>
        <dbReference type="PROSITE-ProRule" id="PRU00169"/>
    </source>
</evidence>
<dbReference type="GO" id="GO:0009927">
    <property type="term" value="F:histidine phosphotransfer kinase activity"/>
    <property type="evidence" value="ECO:0007669"/>
    <property type="project" value="TreeGrafter"/>
</dbReference>
<protein>
    <recommendedName>
        <fullName evidence="2">histidine kinase</fullName>
        <ecNumber evidence="2">2.7.13.3</ecNumber>
    </recommendedName>
</protein>
<reference evidence="10 11" key="1">
    <citation type="submission" date="2017-02" db="EMBL/GenBank/DDBJ databases">
        <authorList>
            <person name="Peterson S.W."/>
        </authorList>
    </citation>
    <scope>NUCLEOTIDE SEQUENCE [LARGE SCALE GENOMIC DNA]</scope>
    <source>
        <strain evidence="10 11">DSM 21749</strain>
    </source>
</reference>
<organism evidence="10 11">
    <name type="scientific">Lysobacter spongiicola DSM 21749</name>
    <dbReference type="NCBI Taxonomy" id="1122188"/>
    <lineage>
        <taxon>Bacteria</taxon>
        <taxon>Pseudomonadati</taxon>
        <taxon>Pseudomonadota</taxon>
        <taxon>Gammaproteobacteria</taxon>
        <taxon>Lysobacterales</taxon>
        <taxon>Lysobacteraceae</taxon>
        <taxon>Novilysobacter</taxon>
    </lineage>
</organism>
<dbReference type="Gene3D" id="3.30.565.10">
    <property type="entry name" value="Histidine kinase-like ATPase, C-terminal domain"/>
    <property type="match status" value="1"/>
</dbReference>
<dbReference type="SMART" id="SM00387">
    <property type="entry name" value="HATPase_c"/>
    <property type="match status" value="1"/>
</dbReference>
<evidence type="ECO:0000256" key="1">
    <source>
        <dbReference type="ARBA" id="ARBA00000085"/>
    </source>
</evidence>
<dbReference type="SMART" id="SM00388">
    <property type="entry name" value="HisKA"/>
    <property type="match status" value="1"/>
</dbReference>
<comment type="catalytic activity">
    <reaction evidence="1">
        <text>ATP + protein L-histidine = ADP + protein N-phospho-L-histidine.</text>
        <dbReference type="EC" id="2.7.13.3"/>
    </reaction>
</comment>
<proteinExistence type="predicted"/>
<gene>
    <name evidence="10" type="ORF">SAMN02745674_02086</name>
</gene>
<evidence type="ECO:0000256" key="4">
    <source>
        <dbReference type="ARBA" id="ARBA00022679"/>
    </source>
</evidence>
<dbReference type="InterPro" id="IPR013783">
    <property type="entry name" value="Ig-like_fold"/>
</dbReference>
<dbReference type="PANTHER" id="PTHR43047">
    <property type="entry name" value="TWO-COMPONENT HISTIDINE PROTEIN KINASE"/>
    <property type="match status" value="1"/>
</dbReference>
<dbReference type="Pfam" id="PF07494">
    <property type="entry name" value="Reg_prop"/>
    <property type="match status" value="2"/>
</dbReference>
<evidence type="ECO:0000256" key="3">
    <source>
        <dbReference type="ARBA" id="ARBA00022553"/>
    </source>
</evidence>
<dbReference type="Gene3D" id="2.60.40.10">
    <property type="entry name" value="Immunoglobulins"/>
    <property type="match status" value="1"/>
</dbReference>
<keyword evidence="3 7" id="KW-0597">Phosphoprotein</keyword>
<evidence type="ECO:0000259" key="9">
    <source>
        <dbReference type="PROSITE" id="PS50110"/>
    </source>
</evidence>
<dbReference type="Pfam" id="PF00072">
    <property type="entry name" value="Response_reg"/>
    <property type="match status" value="1"/>
</dbReference>